<dbReference type="InterPro" id="IPR058074">
    <property type="entry name" value="Bacteriocin-like"/>
</dbReference>
<dbReference type="EMBL" id="JANZQH010000001">
    <property type="protein sequence ID" value="MCT2406166.1"/>
    <property type="molecule type" value="Genomic_DNA"/>
</dbReference>
<proteinExistence type="predicted"/>
<evidence type="ECO:0000313" key="1">
    <source>
        <dbReference type="EMBL" id="MCT2406166.1"/>
    </source>
</evidence>
<reference evidence="1" key="1">
    <citation type="submission" date="2022-08" db="EMBL/GenBank/DDBJ databases">
        <title>Chryseobacterium antibioticum,isolated from the rhizosphere soil of Pyrola in Tibet.</title>
        <authorList>
            <person name="Kan Y."/>
        </authorList>
    </citation>
    <scope>NUCLEOTIDE SEQUENCE</scope>
    <source>
        <strain evidence="1">Pc2-12</strain>
    </source>
</reference>
<evidence type="ECO:0008006" key="3">
    <source>
        <dbReference type="Google" id="ProtNLM"/>
    </source>
</evidence>
<sequence length="53" mass="5848">MKNLKKLLKADLKKINGGNAPECPAGTTACYHRRKDGFPSYWTCESNGTICTD</sequence>
<organism evidence="1 2">
    <name type="scientific">Chryseobacterium pyrolae</name>
    <dbReference type="NCBI Taxonomy" id="2987481"/>
    <lineage>
        <taxon>Bacteria</taxon>
        <taxon>Pseudomonadati</taxon>
        <taxon>Bacteroidota</taxon>
        <taxon>Flavobacteriia</taxon>
        <taxon>Flavobacteriales</taxon>
        <taxon>Weeksellaceae</taxon>
        <taxon>Chryseobacterium group</taxon>
        <taxon>Chryseobacterium</taxon>
    </lineage>
</organism>
<accession>A0ABT2IC08</accession>
<evidence type="ECO:0000313" key="2">
    <source>
        <dbReference type="Proteomes" id="UP001142057"/>
    </source>
</evidence>
<dbReference type="NCBIfam" id="NF047798">
    <property type="entry name" value="leader_Chryseo"/>
    <property type="match status" value="1"/>
</dbReference>
<dbReference type="RefSeq" id="WP_259826773.1">
    <property type="nucleotide sequence ID" value="NZ_JANZQH010000001.1"/>
</dbReference>
<protein>
    <recommendedName>
        <fullName evidence="3">Bacteriocin-type signal sequence-containing protein</fullName>
    </recommendedName>
</protein>
<keyword evidence="2" id="KW-1185">Reference proteome</keyword>
<comment type="caution">
    <text evidence="1">The sequence shown here is derived from an EMBL/GenBank/DDBJ whole genome shotgun (WGS) entry which is preliminary data.</text>
</comment>
<gene>
    <name evidence="1" type="ORF">NZD88_01185</name>
</gene>
<name>A0ABT2IC08_9FLAO</name>
<dbReference type="Proteomes" id="UP001142057">
    <property type="component" value="Unassembled WGS sequence"/>
</dbReference>